<evidence type="ECO:0000313" key="2">
    <source>
        <dbReference type="Proteomes" id="UP001195483"/>
    </source>
</evidence>
<gene>
    <name evidence="1" type="ORF">CHS0354_042862</name>
</gene>
<proteinExistence type="predicted"/>
<reference evidence="1" key="3">
    <citation type="submission" date="2023-05" db="EMBL/GenBank/DDBJ databases">
        <authorList>
            <person name="Smith C.H."/>
        </authorList>
    </citation>
    <scope>NUCLEOTIDE SEQUENCE</scope>
    <source>
        <strain evidence="1">CHS0354</strain>
        <tissue evidence="1">Mantle</tissue>
    </source>
</reference>
<protein>
    <submittedName>
        <fullName evidence="1">Uncharacterized protein</fullName>
    </submittedName>
</protein>
<name>A0AAE0W7E6_9BIVA</name>
<dbReference type="EMBL" id="JAEAOA010002358">
    <property type="protein sequence ID" value="KAK3603854.1"/>
    <property type="molecule type" value="Genomic_DNA"/>
</dbReference>
<dbReference type="Proteomes" id="UP001195483">
    <property type="component" value="Unassembled WGS sequence"/>
</dbReference>
<evidence type="ECO:0000313" key="1">
    <source>
        <dbReference type="EMBL" id="KAK3603854.1"/>
    </source>
</evidence>
<comment type="caution">
    <text evidence="1">The sequence shown here is derived from an EMBL/GenBank/DDBJ whole genome shotgun (WGS) entry which is preliminary data.</text>
</comment>
<accession>A0AAE0W7E6</accession>
<keyword evidence="2" id="KW-1185">Reference proteome</keyword>
<reference evidence="1" key="2">
    <citation type="journal article" date="2021" name="Genome Biol. Evol.">
        <title>Developing a high-quality reference genome for a parasitic bivalve with doubly uniparental inheritance (Bivalvia: Unionida).</title>
        <authorList>
            <person name="Smith C.H."/>
        </authorList>
    </citation>
    <scope>NUCLEOTIDE SEQUENCE</scope>
    <source>
        <strain evidence="1">CHS0354</strain>
        <tissue evidence="1">Mantle</tissue>
    </source>
</reference>
<sequence length="77" mass="8674">MEIGRSTRYRHRGVLFEECVFLLAQVLQRGLAAHILMLVDLDDGSDHTGDLLVSLEDGGDDIETRQCEESLTSLRKE</sequence>
<reference evidence="1" key="1">
    <citation type="journal article" date="2021" name="Genome Biol. Evol.">
        <title>A High-Quality Reference Genome for a Parasitic Bivalve with Doubly Uniparental Inheritance (Bivalvia: Unionida).</title>
        <authorList>
            <person name="Smith C.H."/>
        </authorList>
    </citation>
    <scope>NUCLEOTIDE SEQUENCE</scope>
    <source>
        <strain evidence="1">CHS0354</strain>
    </source>
</reference>
<dbReference type="AlphaFoldDB" id="A0AAE0W7E6"/>
<organism evidence="1 2">
    <name type="scientific">Potamilus streckersoni</name>
    <dbReference type="NCBI Taxonomy" id="2493646"/>
    <lineage>
        <taxon>Eukaryota</taxon>
        <taxon>Metazoa</taxon>
        <taxon>Spiralia</taxon>
        <taxon>Lophotrochozoa</taxon>
        <taxon>Mollusca</taxon>
        <taxon>Bivalvia</taxon>
        <taxon>Autobranchia</taxon>
        <taxon>Heteroconchia</taxon>
        <taxon>Palaeoheterodonta</taxon>
        <taxon>Unionida</taxon>
        <taxon>Unionoidea</taxon>
        <taxon>Unionidae</taxon>
        <taxon>Ambleminae</taxon>
        <taxon>Lampsilini</taxon>
        <taxon>Potamilus</taxon>
    </lineage>
</organism>